<keyword evidence="1" id="KW-0732">Signal</keyword>
<accession>A0ABD2PSG2</accession>
<reference evidence="2 3" key="1">
    <citation type="submission" date="2024-11" db="EMBL/GenBank/DDBJ databases">
        <title>Adaptive evolution of stress response genes in parasites aligns with host niche diversity.</title>
        <authorList>
            <person name="Hahn C."/>
            <person name="Resl P."/>
        </authorList>
    </citation>
    <scope>NUCLEOTIDE SEQUENCE [LARGE SCALE GENOMIC DNA]</scope>
    <source>
        <strain evidence="2">EGGRZ-B1_66</strain>
        <tissue evidence="2">Body</tissue>
    </source>
</reference>
<name>A0ABD2PSG2_9PLAT</name>
<dbReference type="Proteomes" id="UP001626550">
    <property type="component" value="Unassembled WGS sequence"/>
</dbReference>
<protein>
    <submittedName>
        <fullName evidence="2">Uncharacterized protein</fullName>
    </submittedName>
</protein>
<proteinExistence type="predicted"/>
<dbReference type="AlphaFoldDB" id="A0ABD2PSG2"/>
<feature type="signal peptide" evidence="1">
    <location>
        <begin position="1"/>
        <end position="19"/>
    </location>
</feature>
<keyword evidence="3" id="KW-1185">Reference proteome</keyword>
<evidence type="ECO:0000313" key="2">
    <source>
        <dbReference type="EMBL" id="KAL3310418.1"/>
    </source>
</evidence>
<sequence length="159" mass="17754">MRTFYLVAVISLLWVGTNTQGLQPFCLTGATPAQCISQCKSTECARALNLMIDMLVCLQTSLRRFKQTAGLLKDEKTQICRTIQEFGQLRKSVVTVLGVLPNQADSFYENLVSVSGTSIPAFLDMTYRARNTAFSYQSGLCPIQDFAFTLLLTEYNQIK</sequence>
<evidence type="ECO:0000256" key="1">
    <source>
        <dbReference type="SAM" id="SignalP"/>
    </source>
</evidence>
<feature type="chain" id="PRO_5044881097" evidence="1">
    <location>
        <begin position="20"/>
        <end position="159"/>
    </location>
</feature>
<dbReference type="EMBL" id="JBJKFK010002970">
    <property type="protein sequence ID" value="KAL3310418.1"/>
    <property type="molecule type" value="Genomic_DNA"/>
</dbReference>
<comment type="caution">
    <text evidence="2">The sequence shown here is derived from an EMBL/GenBank/DDBJ whole genome shotgun (WGS) entry which is preliminary data.</text>
</comment>
<evidence type="ECO:0000313" key="3">
    <source>
        <dbReference type="Proteomes" id="UP001626550"/>
    </source>
</evidence>
<organism evidence="2 3">
    <name type="scientific">Cichlidogyrus casuarinus</name>
    <dbReference type="NCBI Taxonomy" id="1844966"/>
    <lineage>
        <taxon>Eukaryota</taxon>
        <taxon>Metazoa</taxon>
        <taxon>Spiralia</taxon>
        <taxon>Lophotrochozoa</taxon>
        <taxon>Platyhelminthes</taxon>
        <taxon>Monogenea</taxon>
        <taxon>Monopisthocotylea</taxon>
        <taxon>Dactylogyridea</taxon>
        <taxon>Ancyrocephalidae</taxon>
        <taxon>Cichlidogyrus</taxon>
    </lineage>
</organism>
<gene>
    <name evidence="2" type="ORF">Ciccas_011019</name>
</gene>